<dbReference type="PROSITE" id="PS50968">
    <property type="entry name" value="BIOTINYL_LIPOYL"/>
    <property type="match status" value="1"/>
</dbReference>
<dbReference type="PROSITE" id="PS00188">
    <property type="entry name" value="BIOTIN"/>
    <property type="match status" value="1"/>
</dbReference>
<evidence type="ECO:0000256" key="7">
    <source>
        <dbReference type="ARBA" id="ARBA00023160"/>
    </source>
</evidence>
<evidence type="ECO:0000256" key="5">
    <source>
        <dbReference type="ARBA" id="ARBA00022832"/>
    </source>
</evidence>
<evidence type="ECO:0000256" key="4">
    <source>
        <dbReference type="ARBA" id="ARBA00022516"/>
    </source>
</evidence>
<dbReference type="GO" id="GO:0006633">
    <property type="term" value="P:fatty acid biosynthetic process"/>
    <property type="evidence" value="ECO:0007669"/>
    <property type="project" value="UniProtKB-UniPathway"/>
</dbReference>
<dbReference type="NCBIfam" id="TIGR00531">
    <property type="entry name" value="BCCP"/>
    <property type="match status" value="1"/>
</dbReference>
<evidence type="ECO:0000256" key="9">
    <source>
        <dbReference type="RuleBase" id="RU364072"/>
    </source>
</evidence>
<dbReference type="Gene3D" id="2.40.50.100">
    <property type="match status" value="1"/>
</dbReference>
<keyword evidence="4 9" id="KW-0444">Lipid biosynthesis</keyword>
<dbReference type="UniPathway" id="UPA00094"/>
<dbReference type="Pfam" id="PF00364">
    <property type="entry name" value="Biotin_lipoyl"/>
    <property type="match status" value="1"/>
</dbReference>
<evidence type="ECO:0000259" key="11">
    <source>
        <dbReference type="PROSITE" id="PS50968"/>
    </source>
</evidence>
<evidence type="ECO:0000256" key="2">
    <source>
        <dbReference type="ARBA" id="ARBA00005194"/>
    </source>
</evidence>
<dbReference type="PANTHER" id="PTHR45266">
    <property type="entry name" value="OXALOACETATE DECARBOXYLASE ALPHA CHAIN"/>
    <property type="match status" value="1"/>
</dbReference>
<feature type="compositionally biased region" description="Low complexity" evidence="10">
    <location>
        <begin position="59"/>
        <end position="74"/>
    </location>
</feature>
<dbReference type="EMBL" id="QRDW01000005">
    <property type="protein sequence ID" value="RED49968.1"/>
    <property type="molecule type" value="Genomic_DNA"/>
</dbReference>
<dbReference type="CDD" id="cd06850">
    <property type="entry name" value="biotinyl_domain"/>
    <property type="match status" value="1"/>
</dbReference>
<dbReference type="GO" id="GO:0003989">
    <property type="term" value="F:acetyl-CoA carboxylase activity"/>
    <property type="evidence" value="ECO:0007669"/>
    <property type="project" value="InterPro"/>
</dbReference>
<evidence type="ECO:0000256" key="3">
    <source>
        <dbReference type="ARBA" id="ARBA00017562"/>
    </source>
</evidence>
<dbReference type="OrthoDB" id="9811735at2"/>
<evidence type="ECO:0000256" key="8">
    <source>
        <dbReference type="ARBA" id="ARBA00023267"/>
    </source>
</evidence>
<keyword evidence="7 9" id="KW-0275">Fatty acid biosynthesis</keyword>
<dbReference type="SUPFAM" id="SSF51230">
    <property type="entry name" value="Single hybrid motif"/>
    <property type="match status" value="1"/>
</dbReference>
<dbReference type="FunFam" id="2.40.50.100:FF:000003">
    <property type="entry name" value="Acetyl-CoA carboxylase biotin carboxyl carrier protein"/>
    <property type="match status" value="1"/>
</dbReference>
<comment type="caution">
    <text evidence="12">The sequence shown here is derived from an EMBL/GenBank/DDBJ whole genome shotgun (WGS) entry which is preliminary data.</text>
</comment>
<dbReference type="InterPro" id="IPR050709">
    <property type="entry name" value="Biotin_Carboxyl_Carrier/Decarb"/>
</dbReference>
<dbReference type="Proteomes" id="UP000256845">
    <property type="component" value="Unassembled WGS sequence"/>
</dbReference>
<gene>
    <name evidence="12" type="ORF">DFP90_105341</name>
</gene>
<name>A0A3D9HKF9_9PROT</name>
<evidence type="ECO:0000313" key="12">
    <source>
        <dbReference type="EMBL" id="RED49968.1"/>
    </source>
</evidence>
<dbReference type="AlphaFoldDB" id="A0A3D9HKF9"/>
<organism evidence="12 13">
    <name type="scientific">Aestuariispira insulae</name>
    <dbReference type="NCBI Taxonomy" id="1461337"/>
    <lineage>
        <taxon>Bacteria</taxon>
        <taxon>Pseudomonadati</taxon>
        <taxon>Pseudomonadota</taxon>
        <taxon>Alphaproteobacteria</taxon>
        <taxon>Rhodospirillales</taxon>
        <taxon>Kiloniellaceae</taxon>
        <taxon>Aestuariispira</taxon>
    </lineage>
</organism>
<comment type="function">
    <text evidence="1 9">This protein is a component of the acetyl coenzyme A carboxylase complex; first, biotin carboxylase catalyzes the carboxylation of the carrier protein and then the transcarboxylase transfers the carboxyl group to form malonyl-CoA.</text>
</comment>
<protein>
    <recommendedName>
        <fullName evidence="3 9">Biotin carboxyl carrier protein of acetyl-CoA carboxylase</fullName>
    </recommendedName>
</protein>
<sequence>MAKISFDAEQVGKIADLMEDKGLTEVEIEHGDYSIRLSRGGVAQAVALPAAPAPVAAAAPAAAPTAPAAEAPAADNANHPGAVKSPMVGTAYLAAAPGKPNFVSVGDQVAEGQTLMIVEAMKVMNQIPATKAGTVKAILVADSEPVEFGQPLVIVE</sequence>
<evidence type="ECO:0000256" key="1">
    <source>
        <dbReference type="ARBA" id="ARBA00003761"/>
    </source>
</evidence>
<dbReference type="InterPro" id="IPR001249">
    <property type="entry name" value="AcCoA_biotinCC"/>
</dbReference>
<dbReference type="InterPro" id="IPR011053">
    <property type="entry name" value="Single_hybrid_motif"/>
</dbReference>
<evidence type="ECO:0000256" key="6">
    <source>
        <dbReference type="ARBA" id="ARBA00023098"/>
    </source>
</evidence>
<keyword evidence="13" id="KW-1185">Reference proteome</keyword>
<dbReference type="InterPro" id="IPR001882">
    <property type="entry name" value="Biotin_BS"/>
</dbReference>
<dbReference type="PRINTS" id="PR01071">
    <property type="entry name" value="ACOABIOTINCC"/>
</dbReference>
<feature type="region of interest" description="Disordered" evidence="10">
    <location>
        <begin position="59"/>
        <end position="80"/>
    </location>
</feature>
<keyword evidence="5 9" id="KW-0276">Fatty acid metabolism</keyword>
<accession>A0A3D9HKF9</accession>
<evidence type="ECO:0000313" key="13">
    <source>
        <dbReference type="Proteomes" id="UP000256845"/>
    </source>
</evidence>
<dbReference type="PANTHER" id="PTHR45266:SF3">
    <property type="entry name" value="OXALOACETATE DECARBOXYLASE ALPHA CHAIN"/>
    <property type="match status" value="1"/>
</dbReference>
<feature type="domain" description="Lipoyl-binding" evidence="11">
    <location>
        <begin position="80"/>
        <end position="156"/>
    </location>
</feature>
<comment type="pathway">
    <text evidence="2 9">Lipid metabolism; fatty acid biosynthesis.</text>
</comment>
<keyword evidence="8 9" id="KW-0092">Biotin</keyword>
<keyword evidence="6 9" id="KW-0443">Lipid metabolism</keyword>
<evidence type="ECO:0000256" key="10">
    <source>
        <dbReference type="SAM" id="MobiDB-lite"/>
    </source>
</evidence>
<dbReference type="InterPro" id="IPR000089">
    <property type="entry name" value="Biotin_lipoyl"/>
</dbReference>
<proteinExistence type="predicted"/>
<dbReference type="RefSeq" id="WP_115937194.1">
    <property type="nucleotide sequence ID" value="NZ_QRDW01000005.1"/>
</dbReference>
<dbReference type="GO" id="GO:0009317">
    <property type="term" value="C:acetyl-CoA carboxylase complex"/>
    <property type="evidence" value="ECO:0007669"/>
    <property type="project" value="InterPro"/>
</dbReference>
<reference evidence="12 13" key="1">
    <citation type="submission" date="2018-07" db="EMBL/GenBank/DDBJ databases">
        <title>Genomic Encyclopedia of Type Strains, Phase III (KMG-III): the genomes of soil and plant-associated and newly described type strains.</title>
        <authorList>
            <person name="Whitman W."/>
        </authorList>
    </citation>
    <scope>NUCLEOTIDE SEQUENCE [LARGE SCALE GENOMIC DNA]</scope>
    <source>
        <strain evidence="12 13">CECT 8488</strain>
    </source>
</reference>